<comment type="subcellular location">
    <subcellularLocation>
        <location evidence="1">Cell membrane</location>
        <topology evidence="1">Multi-pass membrane protein</topology>
    </subcellularLocation>
</comment>
<dbReference type="PANTHER" id="PTHR33908:SF11">
    <property type="entry name" value="MEMBRANE PROTEIN"/>
    <property type="match status" value="1"/>
</dbReference>
<evidence type="ECO:0000256" key="7">
    <source>
        <dbReference type="ARBA" id="ARBA00023136"/>
    </source>
</evidence>
<feature type="transmembrane region" description="Helical" evidence="8">
    <location>
        <begin position="175"/>
        <end position="204"/>
    </location>
</feature>
<proteinExistence type="predicted"/>
<evidence type="ECO:0000256" key="1">
    <source>
        <dbReference type="ARBA" id="ARBA00004651"/>
    </source>
</evidence>
<evidence type="ECO:0000259" key="9">
    <source>
        <dbReference type="Pfam" id="PF13231"/>
    </source>
</evidence>
<evidence type="ECO:0000256" key="5">
    <source>
        <dbReference type="ARBA" id="ARBA00022692"/>
    </source>
</evidence>
<dbReference type="Pfam" id="PF13231">
    <property type="entry name" value="PMT_2"/>
    <property type="match status" value="1"/>
</dbReference>
<gene>
    <name evidence="10" type="ORF">J2Z69_000658</name>
</gene>
<dbReference type="InterPro" id="IPR050297">
    <property type="entry name" value="LipidA_mod_glycosyltrf_83"/>
</dbReference>
<keyword evidence="5 8" id="KW-0812">Transmembrane</keyword>
<dbReference type="InterPro" id="IPR038731">
    <property type="entry name" value="RgtA/B/C-like"/>
</dbReference>
<name>A0ABS4JD51_9BACL</name>
<evidence type="ECO:0000313" key="11">
    <source>
        <dbReference type="Proteomes" id="UP001519288"/>
    </source>
</evidence>
<feature type="transmembrane region" description="Helical" evidence="8">
    <location>
        <begin position="383"/>
        <end position="400"/>
    </location>
</feature>
<keyword evidence="3" id="KW-0328">Glycosyltransferase</keyword>
<evidence type="ECO:0000256" key="6">
    <source>
        <dbReference type="ARBA" id="ARBA00022989"/>
    </source>
</evidence>
<keyword evidence="4" id="KW-0808">Transferase</keyword>
<comment type="caution">
    <text evidence="10">The sequence shown here is derived from an EMBL/GenBank/DDBJ whole genome shotgun (WGS) entry which is preliminary data.</text>
</comment>
<reference evidence="10 11" key="1">
    <citation type="submission" date="2021-03" db="EMBL/GenBank/DDBJ databases">
        <title>Genomic Encyclopedia of Type Strains, Phase IV (KMG-IV): sequencing the most valuable type-strain genomes for metagenomic binning, comparative biology and taxonomic classification.</title>
        <authorList>
            <person name="Goeker M."/>
        </authorList>
    </citation>
    <scope>NUCLEOTIDE SEQUENCE [LARGE SCALE GENOMIC DNA]</scope>
    <source>
        <strain evidence="10 11">DSM 26806</strain>
    </source>
</reference>
<feature type="transmembrane region" description="Helical" evidence="8">
    <location>
        <begin position="302"/>
        <end position="323"/>
    </location>
</feature>
<evidence type="ECO:0000313" key="10">
    <source>
        <dbReference type="EMBL" id="MBP1999639.1"/>
    </source>
</evidence>
<evidence type="ECO:0000256" key="4">
    <source>
        <dbReference type="ARBA" id="ARBA00022679"/>
    </source>
</evidence>
<feature type="transmembrane region" description="Helical" evidence="8">
    <location>
        <begin position="216"/>
        <end position="232"/>
    </location>
</feature>
<dbReference type="PANTHER" id="PTHR33908">
    <property type="entry name" value="MANNOSYLTRANSFERASE YKCB-RELATED"/>
    <property type="match status" value="1"/>
</dbReference>
<dbReference type="Proteomes" id="UP001519288">
    <property type="component" value="Unassembled WGS sequence"/>
</dbReference>
<feature type="domain" description="Glycosyltransferase RgtA/B/C/D-like" evidence="9">
    <location>
        <begin position="74"/>
        <end position="232"/>
    </location>
</feature>
<dbReference type="EMBL" id="JAGGLD010000001">
    <property type="protein sequence ID" value="MBP1999639.1"/>
    <property type="molecule type" value="Genomic_DNA"/>
</dbReference>
<feature type="transmembrane region" description="Helical" evidence="8">
    <location>
        <begin position="9"/>
        <end position="27"/>
    </location>
</feature>
<keyword evidence="11" id="KW-1185">Reference proteome</keyword>
<evidence type="ECO:0000256" key="3">
    <source>
        <dbReference type="ARBA" id="ARBA00022676"/>
    </source>
</evidence>
<dbReference type="RefSeq" id="WP_209859096.1">
    <property type="nucleotide sequence ID" value="NZ_JAGGLD010000001.1"/>
</dbReference>
<accession>A0ABS4JD51</accession>
<feature type="transmembrane region" description="Helical" evidence="8">
    <location>
        <begin position="358"/>
        <end position="377"/>
    </location>
</feature>
<feature type="transmembrane region" description="Helical" evidence="8">
    <location>
        <begin position="329"/>
        <end position="351"/>
    </location>
</feature>
<evidence type="ECO:0000256" key="2">
    <source>
        <dbReference type="ARBA" id="ARBA00022475"/>
    </source>
</evidence>
<keyword evidence="6 8" id="KW-1133">Transmembrane helix</keyword>
<evidence type="ECO:0000256" key="8">
    <source>
        <dbReference type="SAM" id="Phobius"/>
    </source>
</evidence>
<keyword evidence="2" id="KW-1003">Cell membrane</keyword>
<organism evidence="10 11">
    <name type="scientific">Paenibacillus shirakamiensis</name>
    <dbReference type="NCBI Taxonomy" id="1265935"/>
    <lineage>
        <taxon>Bacteria</taxon>
        <taxon>Bacillati</taxon>
        <taxon>Bacillota</taxon>
        <taxon>Bacilli</taxon>
        <taxon>Bacillales</taxon>
        <taxon>Paenibacillaceae</taxon>
        <taxon>Paenibacillus</taxon>
    </lineage>
</organism>
<feature type="transmembrane region" description="Helical" evidence="8">
    <location>
        <begin position="68"/>
        <end position="87"/>
    </location>
</feature>
<sequence length="425" mass="49056">MNIRRDKWVIRVCLGVFIVGVLIAWIHQNSLLLGTLDKLDNDDVRYIRSGQQLLETGRLIYYNPTSTLTAFIMPGLPVLLAGIMKLFGTGDTGVQAYRVFQALLTSCSVAMVYFIARQLYNQRIARISLILIAAYMPIYYVGNLVLTETCFTFTMLLFTYSLVVAEARQWKRDYVYVGLALAAAIYFRPTAALLPLTIGLMWLIRRVPFKIMCRHALILGVTVVICLSPWWIRNAQVFHEFIPLTNSSANPFLLGMLINEHEPSDFIRDHAQIYESYRHGSEAQQKELAMMIFKYQFLNHPIIFGLWIVFGKLLRLIIIPFYWAPVLGIPIWLVVLQHGVYLIASIAGLWTMVRQRKLAFLAFFGVLTYFIAVYLPFITMERYFYPTMWLMMIPLAVFVESRIGKTRFDRTQLPSRPISEDTIKL</sequence>
<keyword evidence="7 8" id="KW-0472">Membrane</keyword>
<protein>
    <submittedName>
        <fullName evidence="10">4-amino-4-deoxy-L-arabinose transferase-like glycosyltransferase</fullName>
    </submittedName>
</protein>
<feature type="transmembrane region" description="Helical" evidence="8">
    <location>
        <begin position="140"/>
        <end position="163"/>
    </location>
</feature>